<gene>
    <name evidence="2" type="ORF">KIN20_017441</name>
</gene>
<reference evidence="2" key="1">
    <citation type="submission" date="2021-06" db="EMBL/GenBank/DDBJ databases">
        <title>Parelaphostrongylus tenuis whole genome reference sequence.</title>
        <authorList>
            <person name="Garwood T.J."/>
            <person name="Larsen P.A."/>
            <person name="Fountain-Jones N.M."/>
            <person name="Garbe J.R."/>
            <person name="Macchietto M.G."/>
            <person name="Kania S.A."/>
            <person name="Gerhold R.W."/>
            <person name="Richards J.E."/>
            <person name="Wolf T.M."/>
        </authorList>
    </citation>
    <scope>NUCLEOTIDE SEQUENCE</scope>
    <source>
        <strain evidence="2">MNPRO001-30</strain>
        <tissue evidence="2">Meninges</tissue>
    </source>
</reference>
<accession>A0AAD5QRI4</accession>
<proteinExistence type="predicted"/>
<dbReference type="EMBL" id="JAHQIW010003504">
    <property type="protein sequence ID" value="KAJ1358885.1"/>
    <property type="molecule type" value="Genomic_DNA"/>
</dbReference>
<dbReference type="AlphaFoldDB" id="A0AAD5QRI4"/>
<name>A0AAD5QRI4_PARTN</name>
<evidence type="ECO:0000313" key="2">
    <source>
        <dbReference type="EMBL" id="KAJ1358885.1"/>
    </source>
</evidence>
<sequence>MDLLKLGSLGGYAHSTFPHTGTTPKRAGRISGSTVTNPTDGLLGEGRHLYTVNAYTSVVFAKGLLRKKTLMNSWITSWRTGSQWPYRVKSRNEKVLRLNGNRDVVIISTAHGFTIDPTTRKYEVVYSYSKYKLPVNVMDQTAAYPNHTPGRHVSGSAFRFDIASQYLVSQFRYIRLSST</sequence>
<feature type="region of interest" description="Disordered" evidence="1">
    <location>
        <begin position="17"/>
        <end position="39"/>
    </location>
</feature>
<keyword evidence="3" id="KW-1185">Reference proteome</keyword>
<organism evidence="2 3">
    <name type="scientific">Parelaphostrongylus tenuis</name>
    <name type="common">Meningeal worm</name>
    <dbReference type="NCBI Taxonomy" id="148309"/>
    <lineage>
        <taxon>Eukaryota</taxon>
        <taxon>Metazoa</taxon>
        <taxon>Ecdysozoa</taxon>
        <taxon>Nematoda</taxon>
        <taxon>Chromadorea</taxon>
        <taxon>Rhabditida</taxon>
        <taxon>Rhabditina</taxon>
        <taxon>Rhabditomorpha</taxon>
        <taxon>Strongyloidea</taxon>
        <taxon>Metastrongylidae</taxon>
        <taxon>Parelaphostrongylus</taxon>
    </lineage>
</organism>
<evidence type="ECO:0000313" key="3">
    <source>
        <dbReference type="Proteomes" id="UP001196413"/>
    </source>
</evidence>
<protein>
    <submittedName>
        <fullName evidence="2">Uncharacterized protein</fullName>
    </submittedName>
</protein>
<comment type="caution">
    <text evidence="2">The sequence shown here is derived from an EMBL/GenBank/DDBJ whole genome shotgun (WGS) entry which is preliminary data.</text>
</comment>
<evidence type="ECO:0000256" key="1">
    <source>
        <dbReference type="SAM" id="MobiDB-lite"/>
    </source>
</evidence>
<dbReference type="Proteomes" id="UP001196413">
    <property type="component" value="Unassembled WGS sequence"/>
</dbReference>